<dbReference type="InterPro" id="IPR036105">
    <property type="entry name" value="DiNase_FeMo-co_biosyn_sf"/>
</dbReference>
<feature type="domain" description="Dinitrogenase iron-molybdenum cofactor biosynthesis" evidence="1">
    <location>
        <begin position="181"/>
        <end position="265"/>
    </location>
</feature>
<dbReference type="GO" id="GO:0008168">
    <property type="term" value="F:methyltransferase activity"/>
    <property type="evidence" value="ECO:0007669"/>
    <property type="project" value="UniProtKB-KW"/>
</dbReference>
<dbReference type="Proteomes" id="UP000885847">
    <property type="component" value="Unassembled WGS sequence"/>
</dbReference>
<dbReference type="SUPFAM" id="SSF53335">
    <property type="entry name" value="S-adenosyl-L-methionine-dependent methyltransferases"/>
    <property type="match status" value="1"/>
</dbReference>
<organism evidence="2">
    <name type="scientific">candidate division WOR-3 bacterium</name>
    <dbReference type="NCBI Taxonomy" id="2052148"/>
    <lineage>
        <taxon>Bacteria</taxon>
        <taxon>Bacteria division WOR-3</taxon>
    </lineage>
</organism>
<dbReference type="Gene3D" id="3.30.420.130">
    <property type="entry name" value="Dinitrogenase iron-molybdenum cofactor biosynthesis domain"/>
    <property type="match status" value="1"/>
</dbReference>
<proteinExistence type="predicted"/>
<keyword evidence="2" id="KW-0489">Methyltransferase</keyword>
<accession>A0A7C0VEA7</accession>
<protein>
    <submittedName>
        <fullName evidence="2">Methyltransferase domain-containing protein</fullName>
    </submittedName>
</protein>
<sequence>MLRKSIPDMEIQTFIREKIGEDVLRVLEIGSGSGYFLRELSEEFPLVSFFGIDPFITEVKKENFHLLPLKAEDIPGIEGWFDMIFSIHSFHHLHNPEVFIKNALEKLSGGGRLIIWDWNRGADTGVPEYYYSINEVRKMVKETDLVEERIENFGDENLFVFRKHRFNVAVATDDGKTIFKGMFGRAGYFYIFQFNGNTYKLKEKRKNPYRDTFQHLKTYDVYSVVNDCSHILTGNIGKKGENRLKELGVHIFKEKSPIEEGLRRILDIFKY</sequence>
<dbReference type="InterPro" id="IPR029063">
    <property type="entry name" value="SAM-dependent_MTases_sf"/>
</dbReference>
<name>A0A7C0VEA7_UNCW3</name>
<dbReference type="AlphaFoldDB" id="A0A7C0VEA7"/>
<reference evidence="2" key="1">
    <citation type="journal article" date="2020" name="mSystems">
        <title>Genome- and Community-Level Interaction Insights into Carbon Utilization and Element Cycling Functions of Hydrothermarchaeota in Hydrothermal Sediment.</title>
        <authorList>
            <person name="Zhou Z."/>
            <person name="Liu Y."/>
            <person name="Xu W."/>
            <person name="Pan J."/>
            <person name="Luo Z.H."/>
            <person name="Li M."/>
        </authorList>
    </citation>
    <scope>NUCLEOTIDE SEQUENCE [LARGE SCALE GENOMIC DNA]</scope>
    <source>
        <strain evidence="2">HyVt-102</strain>
    </source>
</reference>
<dbReference type="EMBL" id="DQWE01000358">
    <property type="protein sequence ID" value="HDI83638.1"/>
    <property type="molecule type" value="Genomic_DNA"/>
</dbReference>
<dbReference type="InterPro" id="IPR051840">
    <property type="entry name" value="NifX/NifY_domain"/>
</dbReference>
<dbReference type="Pfam" id="PF02579">
    <property type="entry name" value="Nitro_FeMo-Co"/>
    <property type="match status" value="1"/>
</dbReference>
<dbReference type="Gene3D" id="3.40.50.150">
    <property type="entry name" value="Vaccinia Virus protein VP39"/>
    <property type="match status" value="1"/>
</dbReference>
<dbReference type="SUPFAM" id="SSF53146">
    <property type="entry name" value="Nitrogenase accessory factor-like"/>
    <property type="match status" value="1"/>
</dbReference>
<evidence type="ECO:0000313" key="2">
    <source>
        <dbReference type="EMBL" id="HDI83638.1"/>
    </source>
</evidence>
<dbReference type="InterPro" id="IPR003731">
    <property type="entry name" value="Di-Nase_FeMo-co_biosynth"/>
</dbReference>
<comment type="caution">
    <text evidence="2">The sequence shown here is derived from an EMBL/GenBank/DDBJ whole genome shotgun (WGS) entry which is preliminary data.</text>
</comment>
<dbReference type="PANTHER" id="PTHR33937">
    <property type="entry name" value="IRON-MOLYBDENUM PROTEIN-RELATED-RELATED"/>
    <property type="match status" value="1"/>
</dbReference>
<feature type="non-terminal residue" evidence="2">
    <location>
        <position position="271"/>
    </location>
</feature>
<dbReference type="CDD" id="cd02440">
    <property type="entry name" value="AdoMet_MTases"/>
    <property type="match status" value="1"/>
</dbReference>
<keyword evidence="2" id="KW-0808">Transferase</keyword>
<gene>
    <name evidence="2" type="ORF">ENF18_07605</name>
</gene>
<dbReference type="GO" id="GO:0032259">
    <property type="term" value="P:methylation"/>
    <property type="evidence" value="ECO:0007669"/>
    <property type="project" value="UniProtKB-KW"/>
</dbReference>
<dbReference type="Pfam" id="PF13489">
    <property type="entry name" value="Methyltransf_23"/>
    <property type="match status" value="1"/>
</dbReference>
<evidence type="ECO:0000259" key="1">
    <source>
        <dbReference type="Pfam" id="PF02579"/>
    </source>
</evidence>
<dbReference type="CDD" id="cd00562">
    <property type="entry name" value="NifX_NifB"/>
    <property type="match status" value="1"/>
</dbReference>
<dbReference type="PANTHER" id="PTHR33937:SF2">
    <property type="entry name" value="DINITROGENASE IRON-MOLYBDENUM COFACTOR BIOSYNTHESIS DOMAIN-CONTAINING PROTEIN"/>
    <property type="match status" value="1"/>
</dbReference>